<evidence type="ECO:0000256" key="5">
    <source>
        <dbReference type="ARBA" id="ARBA00042114"/>
    </source>
</evidence>
<dbReference type="GO" id="GO:0045277">
    <property type="term" value="C:respiratory chain complex IV"/>
    <property type="evidence" value="ECO:0007669"/>
    <property type="project" value="InterPro"/>
</dbReference>
<dbReference type="GO" id="GO:0005739">
    <property type="term" value="C:mitochondrion"/>
    <property type="evidence" value="ECO:0007669"/>
    <property type="project" value="UniProtKB-SubCell"/>
</dbReference>
<evidence type="ECO:0000256" key="4">
    <source>
        <dbReference type="ARBA" id="ARBA00040060"/>
    </source>
</evidence>
<comment type="subcellular location">
    <subcellularLocation>
        <location evidence="1">Mitochondrion</location>
    </subcellularLocation>
</comment>
<dbReference type="FunFam" id="1.10.10.140:FF:000001">
    <property type="entry name" value="Cytochrome c oxidase subunit 6B1"/>
    <property type="match status" value="1"/>
</dbReference>
<gene>
    <name evidence="6" type="ORF">NEZAVI_LOCUS7921</name>
</gene>
<dbReference type="Proteomes" id="UP001152798">
    <property type="component" value="Chromosome 4"/>
</dbReference>
<dbReference type="PROSITE" id="PS51808">
    <property type="entry name" value="CHCH"/>
    <property type="match status" value="1"/>
</dbReference>
<dbReference type="EMBL" id="OV725080">
    <property type="protein sequence ID" value="CAH1398228.1"/>
    <property type="molecule type" value="Genomic_DNA"/>
</dbReference>
<dbReference type="PANTHER" id="PTHR11387">
    <property type="entry name" value="CYTOCHROME C OXIDASE SUBUNIT 6B"/>
    <property type="match status" value="1"/>
</dbReference>
<evidence type="ECO:0000256" key="1">
    <source>
        <dbReference type="ARBA" id="ARBA00004173"/>
    </source>
</evidence>
<dbReference type="OrthoDB" id="1107506at2759"/>
<accession>A0A9P0MHK3</accession>
<dbReference type="Pfam" id="PF02297">
    <property type="entry name" value="COX6B"/>
    <property type="match status" value="1"/>
</dbReference>
<dbReference type="CDD" id="cd00926">
    <property type="entry name" value="Cyt_c_Oxidase_VIb"/>
    <property type="match status" value="1"/>
</dbReference>
<reference evidence="6" key="1">
    <citation type="submission" date="2022-01" db="EMBL/GenBank/DDBJ databases">
        <authorList>
            <person name="King R."/>
        </authorList>
    </citation>
    <scope>NUCLEOTIDE SEQUENCE</scope>
</reference>
<evidence type="ECO:0000313" key="7">
    <source>
        <dbReference type="Proteomes" id="UP001152798"/>
    </source>
</evidence>
<keyword evidence="3" id="KW-1015">Disulfide bond</keyword>
<dbReference type="InterPro" id="IPR036549">
    <property type="entry name" value="CX6/COA6-like_sf"/>
</dbReference>
<evidence type="ECO:0000313" key="6">
    <source>
        <dbReference type="EMBL" id="CAH1398228.1"/>
    </source>
</evidence>
<name>A0A9P0MHK3_NEZVI</name>
<evidence type="ECO:0000256" key="3">
    <source>
        <dbReference type="ARBA" id="ARBA00023157"/>
    </source>
</evidence>
<proteinExistence type="predicted"/>
<keyword evidence="2" id="KW-0496">Mitochondrion</keyword>
<sequence length="123" mass="13897">MIVGLGITYTTEPPISFAVLSQRLSATGRGSSSTFLVELAKTSAAEAEKGPFKTAPFDPRFPNQNLTRYCYQSYIDFQKCKQFKDEEYEACQYFKGVIKSICPKAWIEKWDTQVEEGVFAGRL</sequence>
<keyword evidence="7" id="KW-1185">Reference proteome</keyword>
<protein>
    <recommendedName>
        <fullName evidence="4">Cytochrome c oxidase subunit 6B1</fullName>
    </recommendedName>
    <alternativeName>
        <fullName evidence="5">Cytochrome c oxidase subunit VIb isoform 1</fullName>
    </alternativeName>
</protein>
<dbReference type="InterPro" id="IPR048280">
    <property type="entry name" value="COX6B-like"/>
</dbReference>
<organism evidence="6 7">
    <name type="scientific">Nezara viridula</name>
    <name type="common">Southern green stink bug</name>
    <name type="synonym">Cimex viridulus</name>
    <dbReference type="NCBI Taxonomy" id="85310"/>
    <lineage>
        <taxon>Eukaryota</taxon>
        <taxon>Metazoa</taxon>
        <taxon>Ecdysozoa</taxon>
        <taxon>Arthropoda</taxon>
        <taxon>Hexapoda</taxon>
        <taxon>Insecta</taxon>
        <taxon>Pterygota</taxon>
        <taxon>Neoptera</taxon>
        <taxon>Paraneoptera</taxon>
        <taxon>Hemiptera</taxon>
        <taxon>Heteroptera</taxon>
        <taxon>Panheteroptera</taxon>
        <taxon>Pentatomomorpha</taxon>
        <taxon>Pentatomoidea</taxon>
        <taxon>Pentatomidae</taxon>
        <taxon>Pentatominae</taxon>
        <taxon>Nezara</taxon>
    </lineage>
</organism>
<dbReference type="AlphaFoldDB" id="A0A9P0MHK3"/>
<dbReference type="Gene3D" id="1.10.10.140">
    <property type="entry name" value="Cytochrome c oxidase, subunit VIb"/>
    <property type="match status" value="1"/>
</dbReference>
<dbReference type="SUPFAM" id="SSF47694">
    <property type="entry name" value="Cytochrome c oxidase subunit h"/>
    <property type="match status" value="1"/>
</dbReference>
<evidence type="ECO:0000256" key="2">
    <source>
        <dbReference type="ARBA" id="ARBA00023128"/>
    </source>
</evidence>
<dbReference type="InterPro" id="IPR003213">
    <property type="entry name" value="Cyt_c_oxidase_su6B"/>
</dbReference>